<dbReference type="STRING" id="1117647.M5M_18765"/>
<evidence type="ECO:0000313" key="2">
    <source>
        <dbReference type="EMBL" id="AFV00882.1"/>
    </source>
</evidence>
<evidence type="ECO:0000313" key="3">
    <source>
        <dbReference type="Proteomes" id="UP000000466"/>
    </source>
</evidence>
<dbReference type="Pfam" id="PF10988">
    <property type="entry name" value="DUF2807"/>
    <property type="match status" value="1"/>
</dbReference>
<dbReference type="AlphaFoldDB" id="K4KPC3"/>
<reference evidence="2 3" key="1">
    <citation type="journal article" date="2013" name="Genome Announc.">
        <title>Complete genome sequence of Simiduia agarivorans SA1(T), a marine bacterium able to degrade a variety of polysaccharides.</title>
        <authorList>
            <person name="Lin S.Y."/>
            <person name="Shieh W.Y."/>
            <person name="Chen J.S."/>
            <person name="Tang S.L."/>
        </authorList>
    </citation>
    <scope>NUCLEOTIDE SEQUENCE [LARGE SCALE GENOMIC DNA]</scope>
    <source>
        <strain evidence="3">DSM 21679 / JCM 13881 / BCRC 17597 / SA1</strain>
    </source>
</reference>
<organism evidence="2 3">
    <name type="scientific">Simiduia agarivorans (strain DSM 21679 / JCM 13881 / BCRC 17597 / SA1)</name>
    <dbReference type="NCBI Taxonomy" id="1117647"/>
    <lineage>
        <taxon>Bacteria</taxon>
        <taxon>Pseudomonadati</taxon>
        <taxon>Pseudomonadota</taxon>
        <taxon>Gammaproteobacteria</taxon>
        <taxon>Cellvibrionales</taxon>
        <taxon>Cellvibrionaceae</taxon>
        <taxon>Simiduia</taxon>
    </lineage>
</organism>
<accession>K4KPC3</accession>
<dbReference type="EMBL" id="CP003746">
    <property type="protein sequence ID" value="AFV00882.1"/>
    <property type="molecule type" value="Genomic_DNA"/>
</dbReference>
<dbReference type="HOGENOM" id="CLU_956128_0_0_6"/>
<feature type="domain" description="Putative auto-transporter adhesin head GIN" evidence="1">
    <location>
        <begin position="175"/>
        <end position="269"/>
    </location>
</feature>
<dbReference type="InterPro" id="IPR021255">
    <property type="entry name" value="DUF2807"/>
</dbReference>
<evidence type="ECO:0000259" key="1">
    <source>
        <dbReference type="Pfam" id="PF10988"/>
    </source>
</evidence>
<name>K4KPC3_SIMAS</name>
<protein>
    <recommendedName>
        <fullName evidence="1">Putative auto-transporter adhesin head GIN domain-containing protein</fullName>
    </recommendedName>
</protein>
<gene>
    <name evidence="2" type="ordered locus">M5M_18765</name>
</gene>
<keyword evidence="3" id="KW-1185">Reference proteome</keyword>
<dbReference type="KEGG" id="saga:M5M_18765"/>
<dbReference type="Proteomes" id="UP000000466">
    <property type="component" value="Chromosome"/>
</dbReference>
<dbReference type="OrthoDB" id="980382at2"/>
<proteinExistence type="predicted"/>
<sequence length="291" mass="31791">MKWTSLCLGTACAVSVWVCGSEHFQQRYELEPVTQVQMDAFGTVDVAQADYNRLLVTAEEDLSEYIQLDIQRNKLTVTDTRTDSVWFQTRRLWQQMTGDTAPMAQVHYALYLQNPESIQLNGFFDARLNGIEGKDLNVIYNGMGDLSGGGLKLEQLTLELNGKVTTELKHSSVGAIAVQFNGLGHLQSKGLVSDTLQASLHGNISCQLNGHTQVLNWKMQGAGDCEASGLASQSARVDLQGASDMVVKVAKSLEASTQQGASLHYYGSPKVTAKGSNIKRIAGGYQARTYY</sequence>
<dbReference type="Gene3D" id="2.160.20.120">
    <property type="match status" value="1"/>
</dbReference>
<dbReference type="RefSeq" id="WP_015049032.1">
    <property type="nucleotide sequence ID" value="NC_018868.3"/>
</dbReference>